<evidence type="ECO:0000256" key="1">
    <source>
        <dbReference type="ARBA" id="ARBA00022588"/>
    </source>
</evidence>
<evidence type="ECO:0000313" key="5">
    <source>
        <dbReference type="Proteomes" id="UP001333110"/>
    </source>
</evidence>
<evidence type="ECO:0000256" key="3">
    <source>
        <dbReference type="ARBA" id="ARBA00023130"/>
    </source>
</evidence>
<sequence length="100" mass="12034">MTMTDVAMLWCFEELIYTYRIFREHQGYFRIQTSEGVPERIFRTLKDLIYTYEKPNQGLITHLRYPVKKPKASQRSRRFKSGKDGIYDEIDDSEYVDVLP</sequence>
<proteinExistence type="predicted"/>
<evidence type="ECO:0000313" key="4">
    <source>
        <dbReference type="EMBL" id="KAK4831296.1"/>
    </source>
</evidence>
<evidence type="ECO:0000256" key="2">
    <source>
        <dbReference type="ARBA" id="ARBA00022999"/>
    </source>
</evidence>
<dbReference type="PANTHER" id="PTHR46051">
    <property type="entry name" value="SH2 DOMAIN-CONTAINING PROTEIN"/>
    <property type="match status" value="1"/>
</dbReference>
<keyword evidence="5" id="KW-1185">Reference proteome</keyword>
<gene>
    <name evidence="4" type="ORF">QYF61_016766</name>
</gene>
<dbReference type="EMBL" id="JAUNZN010000001">
    <property type="protein sequence ID" value="KAK4831296.1"/>
    <property type="molecule type" value="Genomic_DNA"/>
</dbReference>
<comment type="caution">
    <text evidence="4">The sequence shown here is derived from an EMBL/GenBank/DDBJ whole genome shotgun (WGS) entry which is preliminary data.</text>
</comment>
<keyword evidence="1" id="KW-0391">Immunity</keyword>
<dbReference type="AlphaFoldDB" id="A0AAN7NUP3"/>
<protein>
    <recommendedName>
        <fullName evidence="6">SH2 domain-containing protein</fullName>
    </recommendedName>
</protein>
<dbReference type="GO" id="GO:0045087">
    <property type="term" value="P:innate immune response"/>
    <property type="evidence" value="ECO:0007669"/>
    <property type="project" value="UniProtKB-KW"/>
</dbReference>
<accession>A0AAN7NUP3</accession>
<reference evidence="4 5" key="1">
    <citation type="journal article" date="2023" name="J. Hered.">
        <title>Chromosome-level genome of the wood stork (Mycteria americana) provides insight into avian chromosome evolution.</title>
        <authorList>
            <person name="Flamio R. Jr."/>
            <person name="Ramstad K.M."/>
        </authorList>
    </citation>
    <scope>NUCLEOTIDE SEQUENCE [LARGE SCALE GENOMIC DNA]</scope>
    <source>
        <strain evidence="4">JAX WOST 10</strain>
    </source>
</reference>
<dbReference type="GO" id="GO:0009966">
    <property type="term" value="P:regulation of signal transduction"/>
    <property type="evidence" value="ECO:0007669"/>
    <property type="project" value="TreeGrafter"/>
</dbReference>
<dbReference type="GO" id="GO:0050776">
    <property type="term" value="P:regulation of immune response"/>
    <property type="evidence" value="ECO:0007669"/>
    <property type="project" value="TreeGrafter"/>
</dbReference>
<evidence type="ECO:0008006" key="6">
    <source>
        <dbReference type="Google" id="ProtNLM"/>
    </source>
</evidence>
<keyword evidence="1" id="KW-0399">Innate immunity</keyword>
<dbReference type="Proteomes" id="UP001333110">
    <property type="component" value="Unassembled WGS sequence"/>
</dbReference>
<organism evidence="4 5">
    <name type="scientific">Mycteria americana</name>
    <name type="common">Wood stork</name>
    <dbReference type="NCBI Taxonomy" id="33587"/>
    <lineage>
        <taxon>Eukaryota</taxon>
        <taxon>Metazoa</taxon>
        <taxon>Chordata</taxon>
        <taxon>Craniata</taxon>
        <taxon>Vertebrata</taxon>
        <taxon>Euteleostomi</taxon>
        <taxon>Archelosauria</taxon>
        <taxon>Archosauria</taxon>
        <taxon>Dinosauria</taxon>
        <taxon>Saurischia</taxon>
        <taxon>Theropoda</taxon>
        <taxon>Coelurosauria</taxon>
        <taxon>Aves</taxon>
        <taxon>Neognathae</taxon>
        <taxon>Neoaves</taxon>
        <taxon>Aequornithes</taxon>
        <taxon>Ciconiiformes</taxon>
        <taxon>Ciconiidae</taxon>
        <taxon>Mycteria</taxon>
    </lineage>
</organism>
<dbReference type="GO" id="GO:0002250">
    <property type="term" value="P:adaptive immune response"/>
    <property type="evidence" value="ECO:0007669"/>
    <property type="project" value="UniProtKB-KW"/>
</dbReference>
<keyword evidence="2" id="KW-0727">SH2 domain</keyword>
<dbReference type="SUPFAM" id="SSF55550">
    <property type="entry name" value="SH2 domain"/>
    <property type="match status" value="1"/>
</dbReference>
<keyword evidence="3" id="KW-1064">Adaptive immunity</keyword>
<name>A0AAN7NUP3_MYCAM</name>
<dbReference type="PANTHER" id="PTHR46051:SF1">
    <property type="entry name" value="INOSITOL POLYPHOSPHATE-RELATED PHOSPHATASE DOMAIN-CONTAINING PROTEIN"/>
    <property type="match status" value="1"/>
</dbReference>
<dbReference type="InterPro" id="IPR036860">
    <property type="entry name" value="SH2_dom_sf"/>
</dbReference>
<dbReference type="Gene3D" id="3.30.505.10">
    <property type="entry name" value="SH2 domain"/>
    <property type="match status" value="1"/>
</dbReference>